<evidence type="ECO:0000313" key="3">
    <source>
        <dbReference type="EMBL" id="CAF9939276.1"/>
    </source>
</evidence>
<name>A0A8H3J219_9LECA</name>
<feature type="compositionally biased region" description="Acidic residues" evidence="2">
    <location>
        <begin position="330"/>
        <end position="340"/>
    </location>
</feature>
<comment type="caution">
    <text evidence="3">The sequence shown here is derived from an EMBL/GenBank/DDBJ whole genome shotgun (WGS) entry which is preliminary data.</text>
</comment>
<keyword evidence="1" id="KW-0175">Coiled coil</keyword>
<accession>A0A8H3J219</accession>
<dbReference type="EMBL" id="CAJPDS010000127">
    <property type="protein sequence ID" value="CAF9939276.1"/>
    <property type="molecule type" value="Genomic_DNA"/>
</dbReference>
<feature type="compositionally biased region" description="Basic and acidic residues" evidence="2">
    <location>
        <begin position="301"/>
        <end position="329"/>
    </location>
</feature>
<dbReference type="Proteomes" id="UP000664521">
    <property type="component" value="Unassembled WGS sequence"/>
</dbReference>
<protein>
    <submittedName>
        <fullName evidence="3">Uncharacterized protein</fullName>
    </submittedName>
</protein>
<proteinExistence type="predicted"/>
<dbReference type="AlphaFoldDB" id="A0A8H3J219"/>
<sequence>MSNELPGQQHQLGELKPIKPNRQEKLFVTTIFFMSKQATMSLQPHAVDRIHWHAKYLSLYLGGRKAIKSIIDEEDAKIARAEKKLERLQGRRAEVRHLVAETANTLRDLNLSIPAYPSPQPHVPLPLAMPLPDPPPPNTPAPAQLSTKELNTLQATIALTTARLVSTGTNYAHISDLVAKQELKLQKLKTRNQENAERFAEVVHTCQNLSAERGLLESMVKGTRDAAGAELQPFGGEGLGQEDMGGEVEGMVLEERAKEVIRWFGRQYPNVFGEDGGLKDALEGTGKVMQFAKQVLDEITKDVGGRPVDVEEKGKEKAEEGSKEEVKEEGTEEGEIEEGTEEVKAAAADVGGE</sequence>
<feature type="coiled-coil region" evidence="1">
    <location>
        <begin position="64"/>
        <end position="98"/>
    </location>
</feature>
<evidence type="ECO:0000313" key="4">
    <source>
        <dbReference type="Proteomes" id="UP000664521"/>
    </source>
</evidence>
<evidence type="ECO:0000256" key="2">
    <source>
        <dbReference type="SAM" id="MobiDB-lite"/>
    </source>
</evidence>
<keyword evidence="4" id="KW-1185">Reference proteome</keyword>
<gene>
    <name evidence="3" type="ORF">HETSPECPRED_001538</name>
</gene>
<organism evidence="3 4">
    <name type="scientific">Heterodermia speciosa</name>
    <dbReference type="NCBI Taxonomy" id="116794"/>
    <lineage>
        <taxon>Eukaryota</taxon>
        <taxon>Fungi</taxon>
        <taxon>Dikarya</taxon>
        <taxon>Ascomycota</taxon>
        <taxon>Pezizomycotina</taxon>
        <taxon>Lecanoromycetes</taxon>
        <taxon>OSLEUM clade</taxon>
        <taxon>Lecanoromycetidae</taxon>
        <taxon>Caliciales</taxon>
        <taxon>Physciaceae</taxon>
        <taxon>Heterodermia</taxon>
    </lineage>
</organism>
<reference evidence="3" key="1">
    <citation type="submission" date="2021-03" db="EMBL/GenBank/DDBJ databases">
        <authorList>
            <person name="Tagirdzhanova G."/>
        </authorList>
    </citation>
    <scope>NUCLEOTIDE SEQUENCE</scope>
</reference>
<feature type="region of interest" description="Disordered" evidence="2">
    <location>
        <begin position="301"/>
        <end position="353"/>
    </location>
</feature>
<evidence type="ECO:0000256" key="1">
    <source>
        <dbReference type="SAM" id="Coils"/>
    </source>
</evidence>